<feature type="transmembrane region" description="Helical" evidence="1">
    <location>
        <begin position="50"/>
        <end position="70"/>
    </location>
</feature>
<evidence type="ECO:0000313" key="5">
    <source>
        <dbReference type="Proteomes" id="UP001368500"/>
    </source>
</evidence>
<keyword evidence="5" id="KW-1185">Reference proteome</keyword>
<dbReference type="EC" id="2.3.1.-" evidence="4"/>
<keyword evidence="1" id="KW-1133">Transmembrane helix</keyword>
<feature type="transmembrane region" description="Helical" evidence="1">
    <location>
        <begin position="304"/>
        <end position="324"/>
    </location>
</feature>
<dbReference type="EMBL" id="JBBUTF010000020">
    <property type="protein sequence ID" value="MEK8028120.1"/>
    <property type="molecule type" value="Genomic_DNA"/>
</dbReference>
<dbReference type="GO" id="GO:0016746">
    <property type="term" value="F:acyltransferase activity"/>
    <property type="evidence" value="ECO:0007669"/>
    <property type="project" value="UniProtKB-KW"/>
</dbReference>
<keyword evidence="4" id="KW-0012">Acyltransferase</keyword>
<name>A0ABU9BDX5_9BURK</name>
<evidence type="ECO:0000259" key="3">
    <source>
        <dbReference type="Pfam" id="PF19040"/>
    </source>
</evidence>
<feature type="transmembrane region" description="Helical" evidence="1">
    <location>
        <begin position="268"/>
        <end position="292"/>
    </location>
</feature>
<feature type="domain" description="SGNH" evidence="3">
    <location>
        <begin position="427"/>
        <end position="626"/>
    </location>
</feature>
<protein>
    <submittedName>
        <fullName evidence="4">Acyltransferase family protein</fullName>
        <ecNumber evidence="4">2.3.1.-</ecNumber>
    </submittedName>
</protein>
<dbReference type="PANTHER" id="PTHR23028">
    <property type="entry name" value="ACETYLTRANSFERASE"/>
    <property type="match status" value="1"/>
</dbReference>
<feature type="transmembrane region" description="Helical" evidence="1">
    <location>
        <begin position="90"/>
        <end position="110"/>
    </location>
</feature>
<feature type="transmembrane region" description="Helical" evidence="1">
    <location>
        <begin position="367"/>
        <end position="390"/>
    </location>
</feature>
<evidence type="ECO:0000256" key="1">
    <source>
        <dbReference type="SAM" id="Phobius"/>
    </source>
</evidence>
<evidence type="ECO:0000313" key="4">
    <source>
        <dbReference type="EMBL" id="MEK8028120.1"/>
    </source>
</evidence>
<dbReference type="InterPro" id="IPR002656">
    <property type="entry name" value="Acyl_transf_3_dom"/>
</dbReference>
<dbReference type="RefSeq" id="WP_341375905.1">
    <property type="nucleotide sequence ID" value="NZ_JBBUTF010000020.1"/>
</dbReference>
<keyword evidence="1" id="KW-0472">Membrane</keyword>
<dbReference type="Pfam" id="PF19040">
    <property type="entry name" value="SGNH"/>
    <property type="match status" value="1"/>
</dbReference>
<reference evidence="4 5" key="1">
    <citation type="submission" date="2024-04" db="EMBL/GenBank/DDBJ databases">
        <title>Novel species of the genus Ideonella isolated from streams.</title>
        <authorList>
            <person name="Lu H."/>
        </authorList>
    </citation>
    <scope>NUCLEOTIDE SEQUENCE [LARGE SCALE GENOMIC DNA]</scope>
    <source>
        <strain evidence="4 5">BYS139W</strain>
    </source>
</reference>
<dbReference type="InterPro" id="IPR043968">
    <property type="entry name" value="SGNH"/>
</dbReference>
<sequence length="638" mass="69727">MTRILRTAPGPQFDLGVHALSAYIPQIDGLRALAVLGVLLFHVHWSGLPGGFLGVDVFFVISGWLIIGLLREQVLAQRFSWPVFLGRRVLRLAPALLLTVLLTVAVFGIVRPPALQGDLQASAWASLLAVANLWFLATTSYFADNQDAPLLHTWSLAVEEQFYLVAPLLVWWLYRRGVPERERRLWLLATVGLCVLAEVWTRLAPGQAFYLPVTRAWEFLAGGALRIGLPPGRWPRLRRAGGWAGLALLAACYHLTDERAHFPGLGALPGVLATLLILAAAGCGGMLDRLLAWAPLRGIGRISYSVYLVHWPLVCLAMTFAALYSVKVQLLVIGLSLVLGALSWALVEAPARALAGRLRWVDVGRGYVLVLGLALAAVPLLRLATTAWWADHPRALAWAEFHDARDVFHEGGCLLTADRVHDAGLSLPEPCLRLVPGRRHVLVLGDSHAANLGALLQAHLGAGVQVLRAPAIGCRPVLGSSGSADCRAWFERMLGPWLQAHAGRIDELVLVGYWETGDPVRLAETVRRALPLVRQVTVVGPWPDYLSRVPGLLAWSEILGTDLAPRLMRRERQALVDALRAEVPAPARYVDAWRGVCTPRCEPSDDEGRPLYIDRNHLSIAGVQRLLGQAWPEPAAGR</sequence>
<feature type="transmembrane region" description="Helical" evidence="1">
    <location>
        <begin position="330"/>
        <end position="347"/>
    </location>
</feature>
<gene>
    <name evidence="4" type="ORF">AACH11_19330</name>
</gene>
<organism evidence="4 5">
    <name type="scientific">Pseudaquabacterium rugosum</name>
    <dbReference type="NCBI Taxonomy" id="2984194"/>
    <lineage>
        <taxon>Bacteria</taxon>
        <taxon>Pseudomonadati</taxon>
        <taxon>Pseudomonadota</taxon>
        <taxon>Betaproteobacteria</taxon>
        <taxon>Burkholderiales</taxon>
        <taxon>Sphaerotilaceae</taxon>
        <taxon>Pseudaquabacterium</taxon>
    </lineage>
</organism>
<comment type="caution">
    <text evidence="4">The sequence shown here is derived from an EMBL/GenBank/DDBJ whole genome shotgun (WGS) entry which is preliminary data.</text>
</comment>
<dbReference type="InterPro" id="IPR050879">
    <property type="entry name" value="Acyltransferase_3"/>
</dbReference>
<dbReference type="Proteomes" id="UP001368500">
    <property type="component" value="Unassembled WGS sequence"/>
</dbReference>
<keyword evidence="4" id="KW-0808">Transferase</keyword>
<accession>A0ABU9BDX5</accession>
<keyword evidence="1" id="KW-0812">Transmembrane</keyword>
<evidence type="ECO:0000259" key="2">
    <source>
        <dbReference type="Pfam" id="PF01757"/>
    </source>
</evidence>
<feature type="domain" description="Acyltransferase 3" evidence="2">
    <location>
        <begin position="25"/>
        <end position="344"/>
    </location>
</feature>
<feature type="transmembrane region" description="Helical" evidence="1">
    <location>
        <begin position="122"/>
        <end position="142"/>
    </location>
</feature>
<dbReference type="Pfam" id="PF01757">
    <property type="entry name" value="Acyl_transf_3"/>
    <property type="match status" value="1"/>
</dbReference>
<dbReference type="PANTHER" id="PTHR23028:SF53">
    <property type="entry name" value="ACYL_TRANSF_3 DOMAIN-CONTAINING PROTEIN"/>
    <property type="match status" value="1"/>
</dbReference>
<proteinExistence type="predicted"/>
<feature type="transmembrane region" description="Helical" evidence="1">
    <location>
        <begin position="185"/>
        <end position="203"/>
    </location>
</feature>